<keyword evidence="3" id="KW-0378">Hydrolase</keyword>
<dbReference type="Gene3D" id="2.130.10.10">
    <property type="entry name" value="YVTN repeat-like/Quinoprotein amine dehydrogenase"/>
    <property type="match status" value="1"/>
</dbReference>
<dbReference type="SUPFAM" id="SSF47986">
    <property type="entry name" value="DEATH domain"/>
    <property type="match status" value="1"/>
</dbReference>
<dbReference type="SUPFAM" id="SSF52540">
    <property type="entry name" value="P-loop containing nucleoside triphosphate hydrolases"/>
    <property type="match status" value="1"/>
</dbReference>
<dbReference type="PROSITE" id="PS50209">
    <property type="entry name" value="CARD"/>
    <property type="match status" value="1"/>
</dbReference>
<dbReference type="CDD" id="cd01671">
    <property type="entry name" value="CARD"/>
    <property type="match status" value="1"/>
</dbReference>
<dbReference type="STRING" id="151549.A0A4C1Z297"/>
<comment type="caution">
    <text evidence="3">The sequence shown here is derived from an EMBL/GenBank/DDBJ whole genome shotgun (WGS) entry which is preliminary data.</text>
</comment>
<name>A0A4C1Z297_EUMVA</name>
<sequence>MDCGKRTLLQKYQNDIVKDLDVIFIIDELLSRQAISSEDYDYIQNDLKSRRDRTRYLLNVLIQKGNNKSYEVFVDSLSKDHSWLSDKFNVQEMTGPELNDSFEDILSRGDVPRIPEHYVRRTKQEKITENHLSNLGRHQILALLGMSGSGKSSLVIGVLRSNHSLVVDHFGGVVFWLNMGDVKTEDDIYVLQNRLHRKASALFRRESSYMNSSMSASSFASLDAQSLNSSEYASQDLKDTLKDDFLEPILKEALLVLDEVNNRRCVEAFDIGCKILVTARDTSTVSNFQAQIINNVDRELLVGIKEFLGTHGHDLFRYPCTDIVQSILQHVPDSILHMKADSIARSNSDRHLYFDFLHEQNVHEIKHTTIDVKDIVTAVCFLGDNVIVGTTDAIMIFHVYTNKLNKELPNTTGQIDWLATCPCNPLYLAAFSEQNVLQIWYIDDLNQENDDDTIEEGYNDRFLVMNKNSIIMHEWRIHGTHNNQNICKSKNVITSKEVKNNLSFLTAVVNRSGSLLFVSTDDSRIICIDLETNTYAFDLDNRRGNVVSMAVSEVSYDDFVLGPDVLLSGTGTVENSVKVWYLDTSFVAQAMQKHRKVRLTTKFDASFLNASLSPQTPSGQSTLTEPNAGSTPRRHQSFAHFQEIEKKTAKKTLSLDRHSLKPLNLKGISNGDDDTGLHPLLAIVDDKNNIQIMRGRKVLTEITTRTNDIITAVKISPCNHPVQYMNFVNAHLLVVFGLNKRLMAYKLPYEGDWKLVMLQAGNSQMGSQEILNDIQGVKKINVTINNHSDALSHADSETSTCSKDRLFPPTDNKKVCRESHLVQCFWVEGVGMLTVESNAMIKLWDQDLKLNKVLNARQMEVSVNCATYQNNHLAICDDFGSFQVFALKESTDGVISLHNLHERNVNNRIVSCDMTKDGYILAMGLDSGSVVRQLTVVCHAASICVTPTKREARSLARDAQPCAVIELAQKLGDIAAALRLYSETYADNLDHLRVRK</sequence>
<evidence type="ECO:0000259" key="2">
    <source>
        <dbReference type="PROSITE" id="PS50209"/>
    </source>
</evidence>
<dbReference type="GO" id="GO:0006915">
    <property type="term" value="P:apoptotic process"/>
    <property type="evidence" value="ECO:0007669"/>
    <property type="project" value="UniProtKB-ARBA"/>
</dbReference>
<dbReference type="InterPro" id="IPR002182">
    <property type="entry name" value="NB-ARC"/>
</dbReference>
<evidence type="ECO:0000313" key="4">
    <source>
        <dbReference type="Proteomes" id="UP000299102"/>
    </source>
</evidence>
<feature type="domain" description="CARD" evidence="2">
    <location>
        <begin position="1"/>
        <end position="92"/>
    </location>
</feature>
<proteinExistence type="predicted"/>
<reference evidence="3 4" key="1">
    <citation type="journal article" date="2019" name="Commun. Biol.">
        <title>The bagworm genome reveals a unique fibroin gene that provides high tensile strength.</title>
        <authorList>
            <person name="Kono N."/>
            <person name="Nakamura H."/>
            <person name="Ohtoshi R."/>
            <person name="Tomita M."/>
            <person name="Numata K."/>
            <person name="Arakawa K."/>
        </authorList>
    </citation>
    <scope>NUCLEOTIDE SEQUENCE [LARGE SCALE GENOMIC DNA]</scope>
</reference>
<dbReference type="GO" id="GO:0008233">
    <property type="term" value="F:peptidase activity"/>
    <property type="evidence" value="ECO:0007669"/>
    <property type="project" value="UniProtKB-KW"/>
</dbReference>
<dbReference type="EMBL" id="BGZK01001477">
    <property type="protein sequence ID" value="GBP80715.1"/>
    <property type="molecule type" value="Genomic_DNA"/>
</dbReference>
<dbReference type="GO" id="GO:0042981">
    <property type="term" value="P:regulation of apoptotic process"/>
    <property type="evidence" value="ECO:0007669"/>
    <property type="project" value="InterPro"/>
</dbReference>
<dbReference type="SUPFAM" id="SSF50978">
    <property type="entry name" value="WD40 repeat-like"/>
    <property type="match status" value="1"/>
</dbReference>
<dbReference type="Gene3D" id="1.10.533.10">
    <property type="entry name" value="Death Domain, Fas"/>
    <property type="match status" value="1"/>
</dbReference>
<dbReference type="OrthoDB" id="1357022at2759"/>
<dbReference type="Gene3D" id="3.40.50.300">
    <property type="entry name" value="P-loop containing nucleotide triphosphate hydrolases"/>
    <property type="match status" value="1"/>
</dbReference>
<dbReference type="InterPro" id="IPR027417">
    <property type="entry name" value="P-loop_NTPase"/>
</dbReference>
<dbReference type="AlphaFoldDB" id="A0A4C1Z297"/>
<dbReference type="Proteomes" id="UP000299102">
    <property type="component" value="Unassembled WGS sequence"/>
</dbReference>
<dbReference type="PANTHER" id="PTHR22845:SF5">
    <property type="entry name" value="APOPTOTIC PROTEASE-ACTIVATING FACTOR 1"/>
    <property type="match status" value="1"/>
</dbReference>
<keyword evidence="3" id="KW-0645">Protease</keyword>
<feature type="compositionally biased region" description="Polar residues" evidence="1">
    <location>
        <begin position="611"/>
        <end position="630"/>
    </location>
</feature>
<dbReference type="InterPro" id="IPR001315">
    <property type="entry name" value="CARD"/>
</dbReference>
<dbReference type="InterPro" id="IPR036322">
    <property type="entry name" value="WD40_repeat_dom_sf"/>
</dbReference>
<protein>
    <submittedName>
        <fullName evidence="3">Apoptotic protease-activating factor 1</fullName>
    </submittedName>
</protein>
<feature type="region of interest" description="Disordered" evidence="1">
    <location>
        <begin position="611"/>
        <end position="634"/>
    </location>
</feature>
<dbReference type="GO" id="GO:0043531">
    <property type="term" value="F:ADP binding"/>
    <property type="evidence" value="ECO:0007669"/>
    <property type="project" value="InterPro"/>
</dbReference>
<gene>
    <name evidence="3" type="primary">APAF1</name>
    <name evidence="3" type="ORF">EVAR_53083_1</name>
</gene>
<accession>A0A4C1Z297</accession>
<dbReference type="InterPro" id="IPR015943">
    <property type="entry name" value="WD40/YVTN_repeat-like_dom_sf"/>
</dbReference>
<evidence type="ECO:0000256" key="1">
    <source>
        <dbReference type="SAM" id="MobiDB-lite"/>
    </source>
</evidence>
<evidence type="ECO:0000313" key="3">
    <source>
        <dbReference type="EMBL" id="GBP80715.1"/>
    </source>
</evidence>
<dbReference type="InterPro" id="IPR011029">
    <property type="entry name" value="DEATH-like_dom_sf"/>
</dbReference>
<keyword evidence="4" id="KW-1185">Reference proteome</keyword>
<dbReference type="Pfam" id="PF00619">
    <property type="entry name" value="CARD"/>
    <property type="match status" value="1"/>
</dbReference>
<dbReference type="GO" id="GO:0006508">
    <property type="term" value="P:proteolysis"/>
    <property type="evidence" value="ECO:0007669"/>
    <property type="project" value="UniProtKB-KW"/>
</dbReference>
<dbReference type="GO" id="GO:0005829">
    <property type="term" value="C:cytosol"/>
    <property type="evidence" value="ECO:0007669"/>
    <property type="project" value="UniProtKB-ARBA"/>
</dbReference>
<dbReference type="Pfam" id="PF00931">
    <property type="entry name" value="NB-ARC"/>
    <property type="match status" value="1"/>
</dbReference>
<dbReference type="PANTHER" id="PTHR22845">
    <property type="entry name" value="APOPTOTIC PROTEASE-ACTIVATING FACTOR 1"/>
    <property type="match status" value="1"/>
</dbReference>
<organism evidence="3 4">
    <name type="scientific">Eumeta variegata</name>
    <name type="common">Bagworm moth</name>
    <name type="synonym">Eumeta japonica</name>
    <dbReference type="NCBI Taxonomy" id="151549"/>
    <lineage>
        <taxon>Eukaryota</taxon>
        <taxon>Metazoa</taxon>
        <taxon>Ecdysozoa</taxon>
        <taxon>Arthropoda</taxon>
        <taxon>Hexapoda</taxon>
        <taxon>Insecta</taxon>
        <taxon>Pterygota</taxon>
        <taxon>Neoptera</taxon>
        <taxon>Endopterygota</taxon>
        <taxon>Lepidoptera</taxon>
        <taxon>Glossata</taxon>
        <taxon>Ditrysia</taxon>
        <taxon>Tineoidea</taxon>
        <taxon>Psychidae</taxon>
        <taxon>Oiketicinae</taxon>
        <taxon>Eumeta</taxon>
    </lineage>
</organism>